<protein>
    <recommendedName>
        <fullName evidence="3">Restriction endonuclease</fullName>
    </recommendedName>
</protein>
<organism evidence="1 2">
    <name type="scientific">Mycolicibacterium duvalii</name>
    <dbReference type="NCBI Taxonomy" id="39688"/>
    <lineage>
        <taxon>Bacteria</taxon>
        <taxon>Bacillati</taxon>
        <taxon>Actinomycetota</taxon>
        <taxon>Actinomycetes</taxon>
        <taxon>Mycobacteriales</taxon>
        <taxon>Mycobacteriaceae</taxon>
        <taxon>Mycolicibacterium</taxon>
    </lineage>
</organism>
<accession>A0A7I7JVQ1</accession>
<dbReference type="AlphaFoldDB" id="A0A7I7JVQ1"/>
<keyword evidence="2" id="KW-1185">Reference proteome</keyword>
<dbReference type="KEGG" id="mdu:MDUV_01710"/>
<dbReference type="Proteomes" id="UP000467006">
    <property type="component" value="Chromosome"/>
</dbReference>
<gene>
    <name evidence="1" type="ORF">MDUV_01710</name>
</gene>
<dbReference type="OrthoDB" id="5172984at2"/>
<dbReference type="REBASE" id="373664">
    <property type="entry name" value="Mco6396ORF1700P"/>
</dbReference>
<dbReference type="RefSeq" id="WP_133117696.1">
    <property type="nucleotide sequence ID" value="NZ_AP022563.1"/>
</dbReference>
<proteinExistence type="predicted"/>
<name>A0A7I7JVQ1_9MYCO</name>
<evidence type="ECO:0000313" key="1">
    <source>
        <dbReference type="EMBL" id="BBX15311.1"/>
    </source>
</evidence>
<dbReference type="EMBL" id="AP022563">
    <property type="protein sequence ID" value="BBX15311.1"/>
    <property type="molecule type" value="Genomic_DNA"/>
</dbReference>
<sequence length="348" mass="38226">MVLSQSQRALFERVCRLSSGDLGVSLAPAVAKALIHLIARDLGVVRFSDTEQSNVPELFDVNPPSLLRLDNTEDVIDTFKRLMDAVDDGDTYFACLGALHKARLKYERILTQQPIPTLEQVGPRGLLQYGAWRPSNLAALLLWRKWMFDLDNRAGQETGYLFEPIIASAIGGVPAAASKSPVRRRNDHRKGRQVDAVKGNLAYEIKLRVTIAASGQGRWSEELDFPLDCVAGGYTPVLVVLDSTDNAKLSELQKAFEAVGGQSYVGEDAWKHLEVSAGPTMAVFLDKYVKEPLKHVLEEAPPESDLPDFSLSQNSDSITFKINDESVRIPRTVNPDLATSGDSIPPDA</sequence>
<reference evidence="1 2" key="1">
    <citation type="journal article" date="2019" name="Emerg. Microbes Infect.">
        <title>Comprehensive subspecies identification of 175 nontuberculous mycobacteria species based on 7547 genomic profiles.</title>
        <authorList>
            <person name="Matsumoto Y."/>
            <person name="Kinjo T."/>
            <person name="Motooka D."/>
            <person name="Nabeya D."/>
            <person name="Jung N."/>
            <person name="Uechi K."/>
            <person name="Horii T."/>
            <person name="Iida T."/>
            <person name="Fujita J."/>
            <person name="Nakamura S."/>
        </authorList>
    </citation>
    <scope>NUCLEOTIDE SEQUENCE [LARGE SCALE GENOMIC DNA]</scope>
    <source>
        <strain evidence="1 2">JCM 6396</strain>
    </source>
</reference>
<evidence type="ECO:0008006" key="3">
    <source>
        <dbReference type="Google" id="ProtNLM"/>
    </source>
</evidence>
<evidence type="ECO:0000313" key="2">
    <source>
        <dbReference type="Proteomes" id="UP000467006"/>
    </source>
</evidence>